<dbReference type="GO" id="GO:0016020">
    <property type="term" value="C:membrane"/>
    <property type="evidence" value="ECO:0007669"/>
    <property type="project" value="UniProtKB-SubCell"/>
</dbReference>
<comment type="caution">
    <text evidence="12">The sequence shown here is derived from an EMBL/GenBank/DDBJ whole genome shotgun (WGS) entry which is preliminary data.</text>
</comment>
<keyword evidence="13" id="KW-1185">Reference proteome</keyword>
<dbReference type="Pfam" id="PF00512">
    <property type="entry name" value="HisKA"/>
    <property type="match status" value="1"/>
</dbReference>
<dbReference type="SUPFAM" id="SSF47384">
    <property type="entry name" value="Homodimeric domain of signal transducing histidine kinase"/>
    <property type="match status" value="1"/>
</dbReference>
<evidence type="ECO:0000256" key="2">
    <source>
        <dbReference type="ARBA" id="ARBA00004370"/>
    </source>
</evidence>
<dbReference type="SUPFAM" id="SSF158472">
    <property type="entry name" value="HAMP domain-like"/>
    <property type="match status" value="1"/>
</dbReference>
<comment type="subcellular location">
    <subcellularLocation>
        <location evidence="2">Membrane</location>
    </subcellularLocation>
</comment>
<dbReference type="Gene3D" id="6.10.340.10">
    <property type="match status" value="1"/>
</dbReference>
<keyword evidence="9" id="KW-0812">Transmembrane</keyword>
<dbReference type="Proteomes" id="UP001198962">
    <property type="component" value="Unassembled WGS sequence"/>
</dbReference>
<dbReference type="EC" id="2.7.13.3" evidence="3"/>
<evidence type="ECO:0000256" key="6">
    <source>
        <dbReference type="ARBA" id="ARBA00022777"/>
    </source>
</evidence>
<protein>
    <recommendedName>
        <fullName evidence="3">histidine kinase</fullName>
        <ecNumber evidence="3">2.7.13.3</ecNumber>
    </recommendedName>
</protein>
<feature type="transmembrane region" description="Helical" evidence="9">
    <location>
        <begin position="7"/>
        <end position="33"/>
    </location>
</feature>
<dbReference type="FunFam" id="1.10.287.130:FF:000001">
    <property type="entry name" value="Two-component sensor histidine kinase"/>
    <property type="match status" value="1"/>
</dbReference>
<gene>
    <name evidence="12" type="ORF">LKD32_03230</name>
</gene>
<evidence type="ECO:0000313" key="13">
    <source>
        <dbReference type="Proteomes" id="UP001198962"/>
    </source>
</evidence>
<dbReference type="CDD" id="cd06225">
    <property type="entry name" value="HAMP"/>
    <property type="match status" value="1"/>
</dbReference>
<dbReference type="PANTHER" id="PTHR43711">
    <property type="entry name" value="TWO-COMPONENT HISTIDINE KINASE"/>
    <property type="match status" value="1"/>
</dbReference>
<dbReference type="InterPro" id="IPR003661">
    <property type="entry name" value="HisK_dim/P_dom"/>
</dbReference>
<keyword evidence="8 9" id="KW-0472">Membrane</keyword>
<organism evidence="12 13">
    <name type="scientific">Brotaphodocola catenula</name>
    <dbReference type="NCBI Taxonomy" id="2885361"/>
    <lineage>
        <taxon>Bacteria</taxon>
        <taxon>Bacillati</taxon>
        <taxon>Bacillota</taxon>
        <taxon>Clostridia</taxon>
        <taxon>Lachnospirales</taxon>
        <taxon>Lachnospiraceae</taxon>
        <taxon>Brotaphodocola</taxon>
    </lineage>
</organism>
<dbReference type="InterPro" id="IPR036890">
    <property type="entry name" value="HATPase_C_sf"/>
</dbReference>
<evidence type="ECO:0000256" key="9">
    <source>
        <dbReference type="SAM" id="Phobius"/>
    </source>
</evidence>
<keyword evidence="4" id="KW-0597">Phosphoprotein</keyword>
<dbReference type="Pfam" id="PF00672">
    <property type="entry name" value="HAMP"/>
    <property type="match status" value="1"/>
</dbReference>
<dbReference type="InterPro" id="IPR003594">
    <property type="entry name" value="HATPase_dom"/>
</dbReference>
<feature type="domain" description="HAMP" evidence="11">
    <location>
        <begin position="69"/>
        <end position="122"/>
    </location>
</feature>
<evidence type="ECO:0000259" key="10">
    <source>
        <dbReference type="PROSITE" id="PS50109"/>
    </source>
</evidence>
<proteinExistence type="predicted"/>
<accession>A0AAE3ALE7</accession>
<dbReference type="Gene3D" id="3.30.565.10">
    <property type="entry name" value="Histidine kinase-like ATPase, C-terminal domain"/>
    <property type="match status" value="1"/>
</dbReference>
<keyword evidence="9" id="KW-1133">Transmembrane helix</keyword>
<dbReference type="InterPro" id="IPR036097">
    <property type="entry name" value="HisK_dim/P_sf"/>
</dbReference>
<evidence type="ECO:0000313" key="12">
    <source>
        <dbReference type="EMBL" id="MCC2163904.1"/>
    </source>
</evidence>
<dbReference type="PANTHER" id="PTHR43711:SF26">
    <property type="entry name" value="SENSOR HISTIDINE KINASE RCSC"/>
    <property type="match status" value="1"/>
</dbReference>
<dbReference type="GO" id="GO:0000155">
    <property type="term" value="F:phosphorelay sensor kinase activity"/>
    <property type="evidence" value="ECO:0007669"/>
    <property type="project" value="InterPro"/>
</dbReference>
<feature type="transmembrane region" description="Helical" evidence="9">
    <location>
        <begin position="45"/>
        <end position="68"/>
    </location>
</feature>
<dbReference type="PROSITE" id="PS50885">
    <property type="entry name" value="HAMP"/>
    <property type="match status" value="1"/>
</dbReference>
<reference evidence="12" key="1">
    <citation type="submission" date="2021-10" db="EMBL/GenBank/DDBJ databases">
        <title>Anaerobic single-cell dispensing facilitates the cultivation of human gut bacteria.</title>
        <authorList>
            <person name="Afrizal A."/>
        </authorList>
    </citation>
    <scope>NUCLEOTIDE SEQUENCE</scope>
    <source>
        <strain evidence="12">CLA-AA-H274</strain>
    </source>
</reference>
<dbReference type="InterPro" id="IPR004358">
    <property type="entry name" value="Sig_transdc_His_kin-like_C"/>
</dbReference>
<dbReference type="AlphaFoldDB" id="A0AAE3ALE7"/>
<dbReference type="PROSITE" id="PS50109">
    <property type="entry name" value="HIS_KIN"/>
    <property type="match status" value="1"/>
</dbReference>
<name>A0AAE3ALE7_9FIRM</name>
<evidence type="ECO:0000256" key="5">
    <source>
        <dbReference type="ARBA" id="ARBA00022679"/>
    </source>
</evidence>
<evidence type="ECO:0000259" key="11">
    <source>
        <dbReference type="PROSITE" id="PS50885"/>
    </source>
</evidence>
<evidence type="ECO:0000256" key="4">
    <source>
        <dbReference type="ARBA" id="ARBA00022553"/>
    </source>
</evidence>
<dbReference type="InterPro" id="IPR003660">
    <property type="entry name" value="HAMP_dom"/>
</dbReference>
<dbReference type="SMART" id="SM00304">
    <property type="entry name" value="HAMP"/>
    <property type="match status" value="1"/>
</dbReference>
<keyword evidence="7" id="KW-0902">Two-component regulatory system</keyword>
<feature type="domain" description="Histidine kinase" evidence="10">
    <location>
        <begin position="130"/>
        <end position="354"/>
    </location>
</feature>
<dbReference type="Gene3D" id="1.10.287.130">
    <property type="match status" value="1"/>
</dbReference>
<keyword evidence="6 12" id="KW-0418">Kinase</keyword>
<dbReference type="EMBL" id="JAJEPU010000006">
    <property type="protein sequence ID" value="MCC2163904.1"/>
    <property type="molecule type" value="Genomic_DNA"/>
</dbReference>
<dbReference type="InterPro" id="IPR005467">
    <property type="entry name" value="His_kinase_dom"/>
</dbReference>
<dbReference type="CDD" id="cd00082">
    <property type="entry name" value="HisKA"/>
    <property type="match status" value="1"/>
</dbReference>
<dbReference type="FunFam" id="3.30.565.10:FF:000006">
    <property type="entry name" value="Sensor histidine kinase WalK"/>
    <property type="match status" value="1"/>
</dbReference>
<dbReference type="RefSeq" id="WP_308450672.1">
    <property type="nucleotide sequence ID" value="NZ_JAJEPU010000006.1"/>
</dbReference>
<dbReference type="PRINTS" id="PR00344">
    <property type="entry name" value="BCTRLSENSOR"/>
</dbReference>
<dbReference type="CDD" id="cd00075">
    <property type="entry name" value="HATPase"/>
    <property type="match status" value="1"/>
</dbReference>
<comment type="catalytic activity">
    <reaction evidence="1">
        <text>ATP + protein L-histidine = ADP + protein N-phospho-L-histidine.</text>
        <dbReference type="EC" id="2.7.13.3"/>
    </reaction>
</comment>
<evidence type="ECO:0000256" key="7">
    <source>
        <dbReference type="ARBA" id="ARBA00023012"/>
    </source>
</evidence>
<evidence type="ECO:0000256" key="8">
    <source>
        <dbReference type="ARBA" id="ARBA00023136"/>
    </source>
</evidence>
<dbReference type="SMART" id="SM00388">
    <property type="entry name" value="HisKA"/>
    <property type="match status" value="1"/>
</dbReference>
<evidence type="ECO:0000256" key="3">
    <source>
        <dbReference type="ARBA" id="ARBA00012438"/>
    </source>
</evidence>
<evidence type="ECO:0000256" key="1">
    <source>
        <dbReference type="ARBA" id="ARBA00000085"/>
    </source>
</evidence>
<dbReference type="InterPro" id="IPR050736">
    <property type="entry name" value="Sensor_HK_Regulatory"/>
</dbReference>
<keyword evidence="5" id="KW-0808">Transferase</keyword>
<dbReference type="SUPFAM" id="SSF55874">
    <property type="entry name" value="ATPase domain of HSP90 chaperone/DNA topoisomerase II/histidine kinase"/>
    <property type="match status" value="1"/>
</dbReference>
<sequence length="358" mass="39880">MKHLHLWLTFAGAATLAQFLGFFIPTIISWKLVNLGILNPDEPFVWMPLISLMLTACILSLLLIQLVLGRLLRPLQRLVLALKTVASGDLSVRLPEDNWWSEIRETNSSFNKMMKELNSLELLQSDFIQNVSHEIKTPLASVRGYASLLNSTDLNEEQQEYVNRILTGSDQLATMTGNILQLSKLENQQISPSYRDFLLDEQIRQIILTMEPLWSKKNLNLEIDLPECPFCGSEELLAQVWTNILSNAIKFTPENGTISVSLLTDQPSSSNLEPAPKETPVSVIIRDSGCGMSPEVQKHIFDKFYQGDRSHSGNGNGLGLALVQRILLLVGGSVEVSSEVGKGSCFTVTLHQSNNTYV</sequence>
<dbReference type="SMART" id="SM00387">
    <property type="entry name" value="HATPase_c"/>
    <property type="match status" value="1"/>
</dbReference>
<dbReference type="Pfam" id="PF02518">
    <property type="entry name" value="HATPase_c"/>
    <property type="match status" value="1"/>
</dbReference>